<reference evidence="1 2" key="1">
    <citation type="submission" date="2019-03" db="EMBL/GenBank/DDBJ databases">
        <title>First draft genome of Liparis tanakae, snailfish: a comprehensive survey of snailfish specific genes.</title>
        <authorList>
            <person name="Kim W."/>
            <person name="Song I."/>
            <person name="Jeong J.-H."/>
            <person name="Kim D."/>
            <person name="Kim S."/>
            <person name="Ryu S."/>
            <person name="Song J.Y."/>
            <person name="Lee S.K."/>
        </authorList>
    </citation>
    <scope>NUCLEOTIDE SEQUENCE [LARGE SCALE GENOMIC DNA]</scope>
    <source>
        <tissue evidence="1">Muscle</tissue>
    </source>
</reference>
<name>A0A4Z2GKN7_9TELE</name>
<comment type="caution">
    <text evidence="1">The sequence shown here is derived from an EMBL/GenBank/DDBJ whole genome shotgun (WGS) entry which is preliminary data.</text>
</comment>
<dbReference type="AlphaFoldDB" id="A0A4Z2GKN7"/>
<proteinExistence type="predicted"/>
<evidence type="ECO:0000313" key="2">
    <source>
        <dbReference type="Proteomes" id="UP000314294"/>
    </source>
</evidence>
<gene>
    <name evidence="1" type="ORF">EYF80_035727</name>
</gene>
<organism evidence="1 2">
    <name type="scientific">Liparis tanakae</name>
    <name type="common">Tanaka's snailfish</name>
    <dbReference type="NCBI Taxonomy" id="230148"/>
    <lineage>
        <taxon>Eukaryota</taxon>
        <taxon>Metazoa</taxon>
        <taxon>Chordata</taxon>
        <taxon>Craniata</taxon>
        <taxon>Vertebrata</taxon>
        <taxon>Euteleostomi</taxon>
        <taxon>Actinopterygii</taxon>
        <taxon>Neopterygii</taxon>
        <taxon>Teleostei</taxon>
        <taxon>Neoteleostei</taxon>
        <taxon>Acanthomorphata</taxon>
        <taxon>Eupercaria</taxon>
        <taxon>Perciformes</taxon>
        <taxon>Cottioidei</taxon>
        <taxon>Cottales</taxon>
        <taxon>Liparidae</taxon>
        <taxon>Liparis</taxon>
    </lineage>
</organism>
<dbReference type="EMBL" id="SRLO01000497">
    <property type="protein sequence ID" value="TNN54036.1"/>
    <property type="molecule type" value="Genomic_DNA"/>
</dbReference>
<protein>
    <submittedName>
        <fullName evidence="1">Uncharacterized protein</fullName>
    </submittedName>
</protein>
<sequence length="73" mass="8238">MTESGQVPTHTLRGGTVEADTSVTSFLRLRGALRYVKKTSREDVCVVTSSVSLSSKCAHVLKRMRRRMRRRSL</sequence>
<accession>A0A4Z2GKN7</accession>
<dbReference type="Proteomes" id="UP000314294">
    <property type="component" value="Unassembled WGS sequence"/>
</dbReference>
<keyword evidence="2" id="KW-1185">Reference proteome</keyword>
<evidence type="ECO:0000313" key="1">
    <source>
        <dbReference type="EMBL" id="TNN54036.1"/>
    </source>
</evidence>